<protein>
    <recommendedName>
        <fullName evidence="3">Cytochrome P450</fullName>
    </recommendedName>
</protein>
<proteinExistence type="predicted"/>
<feature type="transmembrane region" description="Helical" evidence="1">
    <location>
        <begin position="6"/>
        <end position="29"/>
    </location>
</feature>
<keyword evidence="1" id="KW-1133">Transmembrane helix</keyword>
<evidence type="ECO:0008006" key="3">
    <source>
        <dbReference type="Google" id="ProtNLM"/>
    </source>
</evidence>
<evidence type="ECO:0000313" key="2">
    <source>
        <dbReference type="EMBL" id="VFU27523.1"/>
    </source>
</evidence>
<dbReference type="EMBL" id="CAADRP010000369">
    <property type="protein sequence ID" value="VFU27523.1"/>
    <property type="molecule type" value="Genomic_DNA"/>
</dbReference>
<evidence type="ECO:0000256" key="1">
    <source>
        <dbReference type="SAM" id="Phobius"/>
    </source>
</evidence>
<name>A0A6N2KR37_SALVM</name>
<keyword evidence="1" id="KW-0472">Membrane</keyword>
<gene>
    <name evidence="2" type="ORF">SVIM_LOCUS83247</name>
</gene>
<reference evidence="2" key="1">
    <citation type="submission" date="2019-03" db="EMBL/GenBank/DDBJ databases">
        <authorList>
            <person name="Mank J."/>
            <person name="Almeida P."/>
        </authorList>
    </citation>
    <scope>NUCLEOTIDE SEQUENCE</scope>
    <source>
        <strain evidence="2">78183</strain>
    </source>
</reference>
<keyword evidence="1" id="KW-0812">Transmembrane</keyword>
<organism evidence="2">
    <name type="scientific">Salix viminalis</name>
    <name type="common">Common osier</name>
    <name type="synonym">Basket willow</name>
    <dbReference type="NCBI Taxonomy" id="40686"/>
    <lineage>
        <taxon>Eukaryota</taxon>
        <taxon>Viridiplantae</taxon>
        <taxon>Streptophyta</taxon>
        <taxon>Embryophyta</taxon>
        <taxon>Tracheophyta</taxon>
        <taxon>Spermatophyta</taxon>
        <taxon>Magnoliopsida</taxon>
        <taxon>eudicotyledons</taxon>
        <taxon>Gunneridae</taxon>
        <taxon>Pentapetalae</taxon>
        <taxon>rosids</taxon>
        <taxon>fabids</taxon>
        <taxon>Malpighiales</taxon>
        <taxon>Salicaceae</taxon>
        <taxon>Saliceae</taxon>
        <taxon>Salix</taxon>
    </lineage>
</organism>
<accession>A0A6N2KR37</accession>
<dbReference type="AlphaFoldDB" id="A0A6N2KR37"/>
<sequence length="104" mass="12280">MVLATMVNPLIYFSICLFLSILIILVKFLNKVWWTPIRIQSLMKSQGIEGPSYRFLHGNTKEISSMIRKIRSSPQELLHHTLPMVHPHFHSWIKIYDVCRIYVN</sequence>